<evidence type="ECO:0000313" key="2">
    <source>
        <dbReference type="EMBL" id="MCA9392383.1"/>
    </source>
</evidence>
<accession>A0A955RSA2</accession>
<dbReference type="EC" id="2.4.-.-" evidence="2"/>
<dbReference type="SUPFAM" id="SSF53756">
    <property type="entry name" value="UDP-Glycosyltransferase/glycogen phosphorylase"/>
    <property type="match status" value="1"/>
</dbReference>
<comment type="caution">
    <text evidence="2">The sequence shown here is derived from an EMBL/GenBank/DDBJ whole genome shotgun (WGS) entry which is preliminary data.</text>
</comment>
<protein>
    <submittedName>
        <fullName evidence="2">Glycosyltransferase</fullName>
        <ecNumber evidence="2">2.4.-.-</ecNumber>
    </submittedName>
</protein>
<dbReference type="InterPro" id="IPR050194">
    <property type="entry name" value="Glycosyltransferase_grp1"/>
</dbReference>
<reference evidence="2" key="1">
    <citation type="submission" date="2020-04" db="EMBL/GenBank/DDBJ databases">
        <authorList>
            <person name="Zhang T."/>
        </authorList>
    </citation>
    <scope>NUCLEOTIDE SEQUENCE</scope>
    <source>
        <strain evidence="2">HKST-UBA03</strain>
    </source>
</reference>
<organism evidence="2 3">
    <name type="scientific">candidate division WWE3 bacterium</name>
    <dbReference type="NCBI Taxonomy" id="2053526"/>
    <lineage>
        <taxon>Bacteria</taxon>
        <taxon>Katanobacteria</taxon>
    </lineage>
</organism>
<keyword evidence="2" id="KW-0808">Transferase</keyword>
<dbReference type="Gene3D" id="3.40.50.2000">
    <property type="entry name" value="Glycogen Phosphorylase B"/>
    <property type="match status" value="2"/>
</dbReference>
<reference evidence="2" key="2">
    <citation type="journal article" date="2021" name="Microbiome">
        <title>Successional dynamics and alternative stable states in a saline activated sludge microbial community over 9 years.</title>
        <authorList>
            <person name="Wang Y."/>
            <person name="Ye J."/>
            <person name="Ju F."/>
            <person name="Liu L."/>
            <person name="Boyd J.A."/>
            <person name="Deng Y."/>
            <person name="Parks D.H."/>
            <person name="Jiang X."/>
            <person name="Yin X."/>
            <person name="Woodcroft B.J."/>
            <person name="Tyson G.W."/>
            <person name="Hugenholtz P."/>
            <person name="Polz M.F."/>
            <person name="Zhang T."/>
        </authorList>
    </citation>
    <scope>NUCLEOTIDE SEQUENCE</scope>
    <source>
        <strain evidence="2">HKST-UBA03</strain>
    </source>
</reference>
<sequence>MKIAIVHDILDAYGGAERVVQAMLDAFPESDLFVSRFTNNPQIAHIRNRFSNSSTTNNIPRQISADGQTHDPQLAARNRLSTTFMQHLPFHKLLGKFYTPFYPLAFESLDLTEYDVIISSTAHFAKGVLTTPEQLHVCYCHTPPRFLYHYPTESNARNSLILKPFVYMLDHSLRIYDRIAAQRPDFFLVNSEVVHDRVKKFHGREAQVIYPPVDTERFRPKENVQKEDYFIFVGRILPYKNIDTVINAFNKLPDRLLVVGEGGAKDAAMALAKDNDKIEFLGFVKEDRLISLLQKARGFIFSPSDEDFGITAVEAQAAGTAVIALSDGGAQETVVEGVTGVFYDVNSVDDLLRAVDKFKEKEREFNSDTIINHAARFSKERFIREVTSFVEKKSSKLNV</sequence>
<dbReference type="Proteomes" id="UP000751518">
    <property type="component" value="Unassembled WGS sequence"/>
</dbReference>
<dbReference type="Pfam" id="PF00534">
    <property type="entry name" value="Glycos_transf_1"/>
    <property type="match status" value="1"/>
</dbReference>
<keyword evidence="2" id="KW-0328">Glycosyltransferase</keyword>
<dbReference type="InterPro" id="IPR001296">
    <property type="entry name" value="Glyco_trans_1"/>
</dbReference>
<dbReference type="PANTHER" id="PTHR45947">
    <property type="entry name" value="SULFOQUINOVOSYL TRANSFERASE SQD2"/>
    <property type="match status" value="1"/>
</dbReference>
<dbReference type="EMBL" id="JAGQKZ010000046">
    <property type="protein sequence ID" value="MCA9392383.1"/>
    <property type="molecule type" value="Genomic_DNA"/>
</dbReference>
<dbReference type="PANTHER" id="PTHR45947:SF3">
    <property type="entry name" value="SULFOQUINOVOSYL TRANSFERASE SQD2"/>
    <property type="match status" value="1"/>
</dbReference>
<dbReference type="AlphaFoldDB" id="A0A955RSA2"/>
<dbReference type="GO" id="GO:0016757">
    <property type="term" value="F:glycosyltransferase activity"/>
    <property type="evidence" value="ECO:0007669"/>
    <property type="project" value="UniProtKB-KW"/>
</dbReference>
<proteinExistence type="predicted"/>
<feature type="domain" description="Glycosyl transferase family 1" evidence="1">
    <location>
        <begin position="215"/>
        <end position="367"/>
    </location>
</feature>
<gene>
    <name evidence="2" type="ORF">KC614_04265</name>
</gene>
<name>A0A955RSA2_UNCKA</name>
<evidence type="ECO:0000259" key="1">
    <source>
        <dbReference type="Pfam" id="PF00534"/>
    </source>
</evidence>
<evidence type="ECO:0000313" key="3">
    <source>
        <dbReference type="Proteomes" id="UP000751518"/>
    </source>
</evidence>